<evidence type="ECO:0000313" key="1">
    <source>
        <dbReference type="EMBL" id="EUA87428.1"/>
    </source>
</evidence>
<protein>
    <submittedName>
        <fullName evidence="1">Short chain dehydrogenase family protein</fullName>
    </submittedName>
</protein>
<dbReference type="SUPFAM" id="SSF51735">
    <property type="entry name" value="NAD(P)-binding Rossmann-fold domains"/>
    <property type="match status" value="1"/>
</dbReference>
<dbReference type="EMBL" id="JAOL01000162">
    <property type="protein sequence ID" value="EUA87428.1"/>
    <property type="molecule type" value="Genomic_DNA"/>
</dbReference>
<keyword evidence="2" id="KW-1185">Reference proteome</keyword>
<name>A0ABN0QRY6_MYCUL</name>
<dbReference type="InterPro" id="IPR036291">
    <property type="entry name" value="NAD(P)-bd_dom_sf"/>
</dbReference>
<sequence>MAVVTGASKGSIAASVVARLLDGGATVIATTSKLDDERLAFYRTLYRDHARYGAALWVVAANMASYSDIDALVEWVGSEQTESLGPQSIHIKDAQTPTLLFPFAAPRVVGDLSEAGSRSEMEMKVLLWAVQRLIGGLSTIGAERDIASRLHVVLPGSPNRGMFGGDGAYGEAKSALDAVVSRWHAESSWAARVSLAHALIGWTRGTGLMGHNDAIVSAVEEAGVTTYSTDEMAAMLLGLCDVESKVAAASTRSKRTSRVGWRRPTSTWPN</sequence>
<organism evidence="1 2">
    <name type="scientific">Mycobacterium ulcerans str. Harvey</name>
    <dbReference type="NCBI Taxonomy" id="1299332"/>
    <lineage>
        <taxon>Bacteria</taxon>
        <taxon>Bacillati</taxon>
        <taxon>Actinomycetota</taxon>
        <taxon>Actinomycetes</taxon>
        <taxon>Mycobacteriales</taxon>
        <taxon>Mycobacteriaceae</taxon>
        <taxon>Mycobacterium</taxon>
        <taxon>Mycobacterium ulcerans group</taxon>
    </lineage>
</organism>
<proteinExistence type="predicted"/>
<evidence type="ECO:0000313" key="2">
    <source>
        <dbReference type="Proteomes" id="UP000020681"/>
    </source>
</evidence>
<gene>
    <name evidence="1" type="ORF">I551_6201</name>
</gene>
<dbReference type="Proteomes" id="UP000020681">
    <property type="component" value="Unassembled WGS sequence"/>
</dbReference>
<dbReference type="Gene3D" id="3.40.50.720">
    <property type="entry name" value="NAD(P)-binding Rossmann-like Domain"/>
    <property type="match status" value="1"/>
</dbReference>
<accession>A0ABN0QRY6</accession>
<reference evidence="1 2" key="1">
    <citation type="submission" date="2014-01" db="EMBL/GenBank/DDBJ databases">
        <authorList>
            <person name="Dobos K."/>
            <person name="Lenaerts A."/>
            <person name="Ordway D."/>
            <person name="DeGroote M.A."/>
            <person name="Parker T."/>
            <person name="Sizemore C."/>
            <person name="Tallon L.J."/>
            <person name="Sadzewicz L.K."/>
            <person name="Sengamalay N."/>
            <person name="Fraser C.M."/>
            <person name="Hine E."/>
            <person name="Shefchek K.A."/>
            <person name="Das S.P."/>
            <person name="Tettelin H."/>
        </authorList>
    </citation>
    <scope>NUCLEOTIDE SEQUENCE [LARGE SCALE GENOMIC DNA]</scope>
    <source>
        <strain evidence="1 2">Harvey</strain>
    </source>
</reference>
<comment type="caution">
    <text evidence="1">The sequence shown here is derived from an EMBL/GenBank/DDBJ whole genome shotgun (WGS) entry which is preliminary data.</text>
</comment>